<feature type="transmembrane region" description="Helical" evidence="1">
    <location>
        <begin position="21"/>
        <end position="41"/>
    </location>
</feature>
<proteinExistence type="predicted"/>
<organism evidence="2 3">
    <name type="scientific">Aphanomyces invadans</name>
    <dbReference type="NCBI Taxonomy" id="157072"/>
    <lineage>
        <taxon>Eukaryota</taxon>
        <taxon>Sar</taxon>
        <taxon>Stramenopiles</taxon>
        <taxon>Oomycota</taxon>
        <taxon>Saprolegniomycetes</taxon>
        <taxon>Saprolegniales</taxon>
        <taxon>Verrucalvaceae</taxon>
        <taxon>Aphanomyces</taxon>
    </lineage>
</organism>
<dbReference type="EMBL" id="QUSY01000017">
    <property type="protein sequence ID" value="RHY34844.1"/>
    <property type="molecule type" value="Genomic_DNA"/>
</dbReference>
<protein>
    <recommendedName>
        <fullName evidence="4">Guanylate cyclase domain-containing protein</fullName>
    </recommendedName>
</protein>
<dbReference type="InterPro" id="IPR050697">
    <property type="entry name" value="Adenylyl/Guanylyl_Cyclase_3/4"/>
</dbReference>
<gene>
    <name evidence="2" type="ORF">DYB32_000638</name>
</gene>
<feature type="transmembrane region" description="Helical" evidence="1">
    <location>
        <begin position="235"/>
        <end position="255"/>
    </location>
</feature>
<evidence type="ECO:0000313" key="2">
    <source>
        <dbReference type="EMBL" id="RHY34844.1"/>
    </source>
</evidence>
<reference evidence="2 3" key="1">
    <citation type="submission" date="2018-08" db="EMBL/GenBank/DDBJ databases">
        <title>Aphanomyces genome sequencing and annotation.</title>
        <authorList>
            <person name="Minardi D."/>
            <person name="Oidtmann B."/>
            <person name="Van Der Giezen M."/>
            <person name="Studholme D.J."/>
        </authorList>
    </citation>
    <scope>NUCLEOTIDE SEQUENCE [LARGE SCALE GENOMIC DNA]</scope>
    <source>
        <strain evidence="2 3">NJM0002</strain>
    </source>
</reference>
<keyword evidence="3" id="KW-1185">Reference proteome</keyword>
<name>A0A418B9E4_9STRA</name>
<keyword evidence="1" id="KW-1133">Transmembrane helix</keyword>
<dbReference type="VEuPathDB" id="FungiDB:H310_10552"/>
<evidence type="ECO:0000313" key="3">
    <source>
        <dbReference type="Proteomes" id="UP000285060"/>
    </source>
</evidence>
<feature type="transmembrane region" description="Helical" evidence="1">
    <location>
        <begin position="172"/>
        <end position="192"/>
    </location>
</feature>
<evidence type="ECO:0000256" key="1">
    <source>
        <dbReference type="SAM" id="Phobius"/>
    </source>
</evidence>
<sequence>MPRAAISALDEDAYPFPAWSLLYAILIGVSLVASAAASWTLHKYSKLVASCVCSAMLHFFIWKSIYSGCRILIIGAIMNQFVGKTSTWFALDEDHDIGGVRFIGQDVGNADNALLDEPPIAIKIGLFVGDTALLSGAYWMLILVVELLRLVVSFAFPEANDPSFYSSRFRSFLVASSVAQSVVIVAVTLGYADSDAPRRHPRAVVRVLYMNCTGQKLESVECRIVQKPLYIRLKLILLIYDVTAIPYFGVGWTLAVRPTSRETSLEFVPNWILITSNLLFFAAPIALALVLVANQRCVMSWCMVSEDVIQQIQANEAPTAFPVFVNTDIESSSALWGTLGNAMHEAQDIHDNLLRALLVPHRGYEITTAGDAFQLAFHNIPDAVAYCLDVQEQLLLQPWPPSLATCQMPGSATITTQPFLLKRPKLIFHGVRVRMGIHASTPAEGELVNQVHPVTGRTMYVGLSELIGREVSEIGCGGQIVVTAPIVRWLRANLTNNTPWAKAHPLVLRELGVHAAARGTMFM</sequence>
<dbReference type="PANTHER" id="PTHR43081">
    <property type="entry name" value="ADENYLATE CYCLASE, TERMINAL-DIFFERENTIATION SPECIFIC-RELATED"/>
    <property type="match status" value="1"/>
</dbReference>
<keyword evidence="1" id="KW-0812">Transmembrane</keyword>
<comment type="caution">
    <text evidence="2">The sequence shown here is derived from an EMBL/GenBank/DDBJ whole genome shotgun (WGS) entry which is preliminary data.</text>
</comment>
<feature type="transmembrane region" description="Helical" evidence="1">
    <location>
        <begin position="132"/>
        <end position="152"/>
    </location>
</feature>
<dbReference type="Proteomes" id="UP000285060">
    <property type="component" value="Unassembled WGS sequence"/>
</dbReference>
<dbReference type="Gene3D" id="3.30.70.1230">
    <property type="entry name" value="Nucleotide cyclase"/>
    <property type="match status" value="1"/>
</dbReference>
<dbReference type="SUPFAM" id="SSF55073">
    <property type="entry name" value="Nucleotide cyclase"/>
    <property type="match status" value="1"/>
</dbReference>
<dbReference type="AlphaFoldDB" id="A0A418B9E4"/>
<evidence type="ECO:0008006" key="4">
    <source>
        <dbReference type="Google" id="ProtNLM"/>
    </source>
</evidence>
<feature type="transmembrane region" description="Helical" evidence="1">
    <location>
        <begin position="267"/>
        <end position="293"/>
    </location>
</feature>
<dbReference type="InterPro" id="IPR029787">
    <property type="entry name" value="Nucleotide_cyclase"/>
</dbReference>
<dbReference type="PANTHER" id="PTHR43081:SF1">
    <property type="entry name" value="ADENYLATE CYCLASE, TERMINAL-DIFFERENTIATION SPECIFIC"/>
    <property type="match status" value="1"/>
</dbReference>
<keyword evidence="1" id="KW-0472">Membrane</keyword>
<accession>A0A418B9E4</accession>